<gene>
    <name evidence="2" type="ORF">EZ428_16125</name>
</gene>
<dbReference type="InterPro" id="IPR004360">
    <property type="entry name" value="Glyas_Fos-R_dOase_dom"/>
</dbReference>
<comment type="caution">
    <text evidence="2">The sequence shown here is derived from an EMBL/GenBank/DDBJ whole genome shotgun (WGS) entry which is preliminary data.</text>
</comment>
<dbReference type="InterPro" id="IPR037523">
    <property type="entry name" value="VOC_core"/>
</dbReference>
<dbReference type="Pfam" id="PF00903">
    <property type="entry name" value="Glyoxalase"/>
    <property type="match status" value="1"/>
</dbReference>
<dbReference type="Proteomes" id="UP000292884">
    <property type="component" value="Unassembled WGS sequence"/>
</dbReference>
<feature type="domain" description="VOC" evidence="1">
    <location>
        <begin position="42"/>
        <end position="172"/>
    </location>
</feature>
<dbReference type="PROSITE" id="PS51819">
    <property type="entry name" value="VOC"/>
    <property type="match status" value="1"/>
</dbReference>
<dbReference type="OrthoDB" id="9795618at2"/>
<protein>
    <submittedName>
        <fullName evidence="2">VOC family protein</fullName>
    </submittedName>
</protein>
<reference evidence="2 3" key="1">
    <citation type="submission" date="2019-02" db="EMBL/GenBank/DDBJ databases">
        <title>Pedobacter sp. RP-1-13 sp. nov., isolated from Arctic soil.</title>
        <authorList>
            <person name="Dahal R.H."/>
        </authorList>
    </citation>
    <scope>NUCLEOTIDE SEQUENCE [LARGE SCALE GENOMIC DNA]</scope>
    <source>
        <strain evidence="2 3">RP-1-13</strain>
    </source>
</reference>
<evidence type="ECO:0000313" key="3">
    <source>
        <dbReference type="Proteomes" id="UP000292884"/>
    </source>
</evidence>
<dbReference type="SUPFAM" id="SSF54593">
    <property type="entry name" value="Glyoxalase/Bleomycin resistance protein/Dihydroxybiphenyl dioxygenase"/>
    <property type="match status" value="1"/>
</dbReference>
<accession>A0A4R0MTG8</accession>
<name>A0A4R0MTG8_9SPHI</name>
<dbReference type="CDD" id="cd06587">
    <property type="entry name" value="VOC"/>
    <property type="match status" value="1"/>
</dbReference>
<sequence length="182" mass="20713">MVASKISWRISKMNKRIKTLSIVLLILGCQFAKELSAQEKFKVFGMAISVKDLEVSIKWYHDILGFRVLQRSEFPLINAKTAFIEGAGIRLELLEVKDSFREASLFADPPNHMRLIGNKALILYVDNLNQITKELEIKKVVFAFKEVKLNDKGLTSTLIRDPDGNFISIFGKKGMIPINQKK</sequence>
<organism evidence="2 3">
    <name type="scientific">Pedobacter frigiditerrae</name>
    <dbReference type="NCBI Taxonomy" id="2530452"/>
    <lineage>
        <taxon>Bacteria</taxon>
        <taxon>Pseudomonadati</taxon>
        <taxon>Bacteroidota</taxon>
        <taxon>Sphingobacteriia</taxon>
        <taxon>Sphingobacteriales</taxon>
        <taxon>Sphingobacteriaceae</taxon>
        <taxon>Pedobacter</taxon>
    </lineage>
</organism>
<dbReference type="PROSITE" id="PS51257">
    <property type="entry name" value="PROKAR_LIPOPROTEIN"/>
    <property type="match status" value="1"/>
</dbReference>
<keyword evidence="3" id="KW-1185">Reference proteome</keyword>
<proteinExistence type="predicted"/>
<dbReference type="InterPro" id="IPR029068">
    <property type="entry name" value="Glyas_Bleomycin-R_OHBP_Dase"/>
</dbReference>
<dbReference type="AlphaFoldDB" id="A0A4R0MTG8"/>
<dbReference type="EMBL" id="SJSK01000004">
    <property type="protein sequence ID" value="TCC89224.1"/>
    <property type="molecule type" value="Genomic_DNA"/>
</dbReference>
<evidence type="ECO:0000259" key="1">
    <source>
        <dbReference type="PROSITE" id="PS51819"/>
    </source>
</evidence>
<evidence type="ECO:0000313" key="2">
    <source>
        <dbReference type="EMBL" id="TCC89224.1"/>
    </source>
</evidence>
<dbReference type="Gene3D" id="3.10.180.10">
    <property type="entry name" value="2,3-Dihydroxybiphenyl 1,2-Dioxygenase, domain 1"/>
    <property type="match status" value="1"/>
</dbReference>